<evidence type="ECO:0000313" key="3">
    <source>
        <dbReference type="Proteomes" id="UP001611075"/>
    </source>
</evidence>
<feature type="domain" description="Zinc finger CGNR" evidence="1">
    <location>
        <begin position="160"/>
        <end position="200"/>
    </location>
</feature>
<gene>
    <name evidence="2" type="ORF">ACH4OY_12485</name>
</gene>
<dbReference type="InterPro" id="IPR023286">
    <property type="entry name" value="ABATE_dom_sf"/>
</dbReference>
<evidence type="ECO:0000313" key="2">
    <source>
        <dbReference type="EMBL" id="MFI0793494.1"/>
    </source>
</evidence>
<sequence>MHWTDVDGLRMPVLLAGHPGLELCNTWAGWGHPPGPHREWLRGYDHLATWAGHASLLDVPAVRRLRAAARREPAEAELALAAARSFRAALRTLLLDRGDAGAFRAVAAQARRAAAAARLTADADGVVSWTLSPDNPLDLPLLACARSAADLLCTPARAHVRACPGADCGWLFLDPRGRRRWCTMAVCGNRAKVRAYANRH</sequence>
<keyword evidence="3" id="KW-1185">Reference proteome</keyword>
<dbReference type="Pfam" id="PF11706">
    <property type="entry name" value="zf-CGNR"/>
    <property type="match status" value="1"/>
</dbReference>
<dbReference type="Proteomes" id="UP001611075">
    <property type="component" value="Unassembled WGS sequence"/>
</dbReference>
<name>A0ABW7SKT8_9ACTN</name>
<reference evidence="2 3" key="1">
    <citation type="submission" date="2024-10" db="EMBL/GenBank/DDBJ databases">
        <title>The Natural Products Discovery Center: Release of the First 8490 Sequenced Strains for Exploring Actinobacteria Biosynthetic Diversity.</title>
        <authorList>
            <person name="Kalkreuter E."/>
            <person name="Kautsar S.A."/>
            <person name="Yang D."/>
            <person name="Bader C.D."/>
            <person name="Teijaro C.N."/>
            <person name="Fluegel L."/>
            <person name="Davis C.M."/>
            <person name="Simpson J.R."/>
            <person name="Lauterbach L."/>
            <person name="Steele A.D."/>
            <person name="Gui C."/>
            <person name="Meng S."/>
            <person name="Li G."/>
            <person name="Viehrig K."/>
            <person name="Ye F."/>
            <person name="Su P."/>
            <person name="Kiefer A.F."/>
            <person name="Nichols A."/>
            <person name="Cepeda A.J."/>
            <person name="Yan W."/>
            <person name="Fan B."/>
            <person name="Jiang Y."/>
            <person name="Adhikari A."/>
            <person name="Zheng C.-J."/>
            <person name="Schuster L."/>
            <person name="Cowan T.M."/>
            <person name="Smanski M.J."/>
            <person name="Chevrette M.G."/>
            <person name="De Carvalho L.P.S."/>
            <person name="Shen B."/>
        </authorList>
    </citation>
    <scope>NUCLEOTIDE SEQUENCE [LARGE SCALE GENOMIC DNA]</scope>
    <source>
        <strain evidence="2 3">NPDC021253</strain>
    </source>
</reference>
<dbReference type="Gene3D" id="1.10.3300.10">
    <property type="entry name" value="Jann2411-like domain"/>
    <property type="match status" value="1"/>
</dbReference>
<dbReference type="InterPro" id="IPR010852">
    <property type="entry name" value="ABATE"/>
</dbReference>
<comment type="caution">
    <text evidence="2">The sequence shown here is derived from an EMBL/GenBank/DDBJ whole genome shotgun (WGS) entry which is preliminary data.</text>
</comment>
<proteinExistence type="predicted"/>
<dbReference type="Pfam" id="PF07336">
    <property type="entry name" value="ABATE"/>
    <property type="match status" value="1"/>
</dbReference>
<dbReference type="InterPro" id="IPR021005">
    <property type="entry name" value="Znf_CGNR"/>
</dbReference>
<dbReference type="RefSeq" id="WP_396678973.1">
    <property type="nucleotide sequence ID" value="NZ_JBIRPU010000006.1"/>
</dbReference>
<dbReference type="PANTHER" id="PTHR35525:SF3">
    <property type="entry name" value="BLL6575 PROTEIN"/>
    <property type="match status" value="1"/>
</dbReference>
<dbReference type="EMBL" id="JBIRPU010000006">
    <property type="protein sequence ID" value="MFI0793494.1"/>
    <property type="molecule type" value="Genomic_DNA"/>
</dbReference>
<protein>
    <submittedName>
        <fullName evidence="2">CGNR zinc finger domain-containing protein</fullName>
    </submittedName>
</protein>
<accession>A0ABW7SKT8</accession>
<organism evidence="2 3">
    <name type="scientific">Micromonospora rubida</name>
    <dbReference type="NCBI Taxonomy" id="2697657"/>
    <lineage>
        <taxon>Bacteria</taxon>
        <taxon>Bacillati</taxon>
        <taxon>Actinomycetota</taxon>
        <taxon>Actinomycetes</taxon>
        <taxon>Micromonosporales</taxon>
        <taxon>Micromonosporaceae</taxon>
        <taxon>Micromonospora</taxon>
    </lineage>
</organism>
<dbReference type="PANTHER" id="PTHR35525">
    <property type="entry name" value="BLL6575 PROTEIN"/>
    <property type="match status" value="1"/>
</dbReference>
<evidence type="ECO:0000259" key="1">
    <source>
        <dbReference type="Pfam" id="PF11706"/>
    </source>
</evidence>
<dbReference type="SUPFAM" id="SSF160904">
    <property type="entry name" value="Jann2411-like"/>
    <property type="match status" value="1"/>
</dbReference>